<dbReference type="AlphaFoldDB" id="A0A9P0FRL1"/>
<keyword evidence="3" id="KW-0964">Secreted</keyword>
<dbReference type="SUPFAM" id="SSF101898">
    <property type="entry name" value="NHL repeat"/>
    <property type="match status" value="1"/>
</dbReference>
<dbReference type="InterPro" id="IPR011042">
    <property type="entry name" value="6-blade_b-propeller_TolB-like"/>
</dbReference>
<evidence type="ECO:0000256" key="2">
    <source>
        <dbReference type="ARBA" id="ARBA00009127"/>
    </source>
</evidence>
<dbReference type="PANTHER" id="PTHR10009">
    <property type="entry name" value="PROTEIN YELLOW-RELATED"/>
    <property type="match status" value="1"/>
</dbReference>
<dbReference type="InterPro" id="IPR017996">
    <property type="entry name" value="MRJP/yellow-related"/>
</dbReference>
<evidence type="ECO:0000313" key="5">
    <source>
        <dbReference type="EMBL" id="CAH0564448.1"/>
    </source>
</evidence>
<dbReference type="Proteomes" id="UP001154078">
    <property type="component" value="Chromosome 9"/>
</dbReference>
<comment type="similarity">
    <text evidence="2">Belongs to the major royal jelly protein family.</text>
</comment>
<protein>
    <submittedName>
        <fullName evidence="5">Uncharacterized protein</fullName>
    </submittedName>
</protein>
<dbReference type="Gene3D" id="2.120.10.30">
    <property type="entry name" value="TolB, C-terminal domain"/>
    <property type="match status" value="1"/>
</dbReference>
<evidence type="ECO:0000313" key="6">
    <source>
        <dbReference type="Proteomes" id="UP001154078"/>
    </source>
</evidence>
<dbReference type="OrthoDB" id="7776143at2759"/>
<organism evidence="5 6">
    <name type="scientific">Brassicogethes aeneus</name>
    <name type="common">Rape pollen beetle</name>
    <name type="synonym">Meligethes aeneus</name>
    <dbReference type="NCBI Taxonomy" id="1431903"/>
    <lineage>
        <taxon>Eukaryota</taxon>
        <taxon>Metazoa</taxon>
        <taxon>Ecdysozoa</taxon>
        <taxon>Arthropoda</taxon>
        <taxon>Hexapoda</taxon>
        <taxon>Insecta</taxon>
        <taxon>Pterygota</taxon>
        <taxon>Neoptera</taxon>
        <taxon>Endopterygota</taxon>
        <taxon>Coleoptera</taxon>
        <taxon>Polyphaga</taxon>
        <taxon>Cucujiformia</taxon>
        <taxon>Nitidulidae</taxon>
        <taxon>Meligethinae</taxon>
        <taxon>Brassicogethes</taxon>
    </lineage>
</organism>
<evidence type="ECO:0000256" key="3">
    <source>
        <dbReference type="ARBA" id="ARBA00022525"/>
    </source>
</evidence>
<keyword evidence="4" id="KW-0732">Signal</keyword>
<proteinExistence type="inferred from homology"/>
<gene>
    <name evidence="5" type="ORF">MELIAE_LOCUS13007</name>
</gene>
<dbReference type="PANTHER" id="PTHR10009:SF13">
    <property type="entry name" value="DOPAMINECHROME TAUTOMERASE"/>
    <property type="match status" value="1"/>
</dbReference>
<keyword evidence="6" id="KW-1185">Reference proteome</keyword>
<evidence type="ECO:0000256" key="1">
    <source>
        <dbReference type="ARBA" id="ARBA00004613"/>
    </source>
</evidence>
<name>A0A9P0FRL1_BRAAE</name>
<reference evidence="5" key="1">
    <citation type="submission" date="2021-12" db="EMBL/GenBank/DDBJ databases">
        <authorList>
            <person name="King R."/>
        </authorList>
    </citation>
    <scope>NUCLEOTIDE SEQUENCE</scope>
</reference>
<dbReference type="FunFam" id="2.120.10.30:FF:000045">
    <property type="entry name" value="Blast:Protein yellow"/>
    <property type="match status" value="1"/>
</dbReference>
<comment type="subcellular location">
    <subcellularLocation>
        <location evidence="1">Secreted</location>
    </subcellularLocation>
</comment>
<dbReference type="PRINTS" id="PR01366">
    <property type="entry name" value="ROYALJELLY"/>
</dbReference>
<dbReference type="Pfam" id="PF03022">
    <property type="entry name" value="MRJP"/>
    <property type="match status" value="1"/>
</dbReference>
<sequence>MAVDPWFQNWHPPAGLVNTPPFNPFLSSFESKKTYQNKSSIHDLKHLSARGPDNILPYLLTLSLVKHRPRYERYDRKPLEISGPFKTWYHWNVLDFDYTLDERAEAIAFEEFIPENNLPLGVEIYKDRIFISMPKWKPGVPVTLAVLPRIPREASPKLKPYPNWKWHKHDTCDGIVSVFRVQADSCGRLWVLDSGLVEVTIEPKQICPPKVLVFDLNTDKLIYKYVFPPEFIKQDSLYSNILVDIRGNKCENAHVYLADVWRFGLVVFSWEKKRAWRVTDHLFFPDPLAARYTLHDLEFDWTDGIFGLALSPYDTNKDDRLLYFHPMSSFREFYVKTSVICNETGWMDVKNAFKVMGQSRGPSGHVSTSAVDRNGIMFFNMVTRDTVGCWDTRKPYKRQNLGIVDQNPETLLFPNDLKIDQDHRQSVWVISNGLPYYLYRGLDTNKINFRVMSAYVDEAINGTICDPNISYPSVFIEHSGDDCY</sequence>
<dbReference type="EMBL" id="OV121140">
    <property type="protein sequence ID" value="CAH0564448.1"/>
    <property type="molecule type" value="Genomic_DNA"/>
</dbReference>
<evidence type="ECO:0000256" key="4">
    <source>
        <dbReference type="ARBA" id="ARBA00022729"/>
    </source>
</evidence>
<accession>A0A9P0FRL1</accession>
<dbReference type="GO" id="GO:0005576">
    <property type="term" value="C:extracellular region"/>
    <property type="evidence" value="ECO:0007669"/>
    <property type="project" value="UniProtKB-SubCell"/>
</dbReference>